<name>A0AAW2DGA9_9ROSI</name>
<dbReference type="Proteomes" id="UP001459277">
    <property type="component" value="Unassembled WGS sequence"/>
</dbReference>
<organism evidence="2 3">
    <name type="scientific">Lithocarpus litseifolius</name>
    <dbReference type="NCBI Taxonomy" id="425828"/>
    <lineage>
        <taxon>Eukaryota</taxon>
        <taxon>Viridiplantae</taxon>
        <taxon>Streptophyta</taxon>
        <taxon>Embryophyta</taxon>
        <taxon>Tracheophyta</taxon>
        <taxon>Spermatophyta</taxon>
        <taxon>Magnoliopsida</taxon>
        <taxon>eudicotyledons</taxon>
        <taxon>Gunneridae</taxon>
        <taxon>Pentapetalae</taxon>
        <taxon>rosids</taxon>
        <taxon>fabids</taxon>
        <taxon>Fagales</taxon>
        <taxon>Fagaceae</taxon>
        <taxon>Lithocarpus</taxon>
    </lineage>
</organism>
<feature type="domain" description="Myb/SANT-like" evidence="1">
    <location>
        <begin position="45"/>
        <end position="95"/>
    </location>
</feature>
<dbReference type="AlphaFoldDB" id="A0AAW2DGA9"/>
<dbReference type="InterPro" id="IPR024752">
    <property type="entry name" value="Myb/SANT-like_dom"/>
</dbReference>
<reference evidence="2 3" key="1">
    <citation type="submission" date="2024-01" db="EMBL/GenBank/DDBJ databases">
        <title>A telomere-to-telomere, gap-free genome of sweet tea (Lithocarpus litseifolius).</title>
        <authorList>
            <person name="Zhou J."/>
        </authorList>
    </citation>
    <scope>NUCLEOTIDE SEQUENCE [LARGE SCALE GENOMIC DNA]</scope>
    <source>
        <strain evidence="2">Zhou-2022a</strain>
        <tissue evidence="2">Leaf</tissue>
    </source>
</reference>
<gene>
    <name evidence="2" type="ORF">SO802_009717</name>
</gene>
<dbReference type="EMBL" id="JAZDWU010000003">
    <property type="protein sequence ID" value="KAL0008215.1"/>
    <property type="molecule type" value="Genomic_DNA"/>
</dbReference>
<dbReference type="PANTHER" id="PTHR31704">
    <property type="entry name" value="MYB/SANT-LIKE DNA-BINDING DOMAIN PROTEIN-RELATED"/>
    <property type="match status" value="1"/>
</dbReference>
<dbReference type="PANTHER" id="PTHR31704:SF37">
    <property type="entry name" value="HEAT SHOCK PROTEIN"/>
    <property type="match status" value="1"/>
</dbReference>
<accession>A0AAW2DGA9</accession>
<evidence type="ECO:0000313" key="3">
    <source>
        <dbReference type="Proteomes" id="UP001459277"/>
    </source>
</evidence>
<keyword evidence="3" id="KW-1185">Reference proteome</keyword>
<protein>
    <recommendedName>
        <fullName evidence="1">Myb/SANT-like domain-containing protein</fullName>
    </recommendedName>
</protein>
<evidence type="ECO:0000313" key="2">
    <source>
        <dbReference type="EMBL" id="KAL0008215.1"/>
    </source>
</evidence>
<dbReference type="Pfam" id="PF12776">
    <property type="entry name" value="Myb_DNA-bind_3"/>
    <property type="match status" value="1"/>
</dbReference>
<comment type="caution">
    <text evidence="2">The sequence shown here is derived from an EMBL/GenBank/DDBJ whole genome shotgun (WGS) entry which is preliminary data.</text>
</comment>
<evidence type="ECO:0000259" key="1">
    <source>
        <dbReference type="Pfam" id="PF12776"/>
    </source>
</evidence>
<sequence length="203" mass="22841">MGKEKSKDGDNDARIECKEPNELKALCDLCSVQVLDVIEQLGEMGKVVTYLQVKNKWDHLRKQWRVYNECFHNETGLGIDAATRRLHATNKWWTRKIAACPKAKTFNSKAMPNRDSMDIRFRGTIAMGKNAFYTSGQIPKESTEGPSLSKAELAVNKGKGLASSVHLFKPICKKPRKKRLVVQEMSGSLKSISDFIALLQLLT</sequence>
<proteinExistence type="predicted"/>